<name>A0A9X4E2V8_9NEIS</name>
<organism evidence="2">
    <name type="scientific">Neisseria leonii</name>
    <dbReference type="NCBI Taxonomy" id="2995413"/>
    <lineage>
        <taxon>Bacteria</taxon>
        <taxon>Pseudomonadati</taxon>
        <taxon>Pseudomonadota</taxon>
        <taxon>Betaproteobacteria</taxon>
        <taxon>Neisseriales</taxon>
        <taxon>Neisseriaceae</taxon>
        <taxon>Neisseria</taxon>
    </lineage>
</organism>
<accession>A0A9X4E2V8</accession>
<dbReference type="RefSeq" id="WP_274585671.1">
    <property type="nucleotide sequence ID" value="NZ_CP146598.1"/>
</dbReference>
<sequence length="49" mass="5156">MKKTPANCPPQAPLPASADNLHSGNLTAALHRPLPAKTCRPNSCPTIRP</sequence>
<reference evidence="3" key="2">
    <citation type="submission" date="2024-02" db="EMBL/GenBank/DDBJ databases">
        <title>Neisseria leonii sp. nov.</title>
        <authorList>
            <person name="Boutroux M."/>
            <person name="Favre-Rochex S."/>
            <person name="Gorgette O."/>
            <person name="Touak G."/>
            <person name="Muhle E."/>
            <person name="Chesneau O."/>
            <person name="Clermont D."/>
            <person name="Rahi P."/>
        </authorList>
    </citation>
    <scope>NUCLEOTIDE SEQUENCE</scope>
    <source>
        <strain evidence="3">51.81</strain>
    </source>
</reference>
<dbReference type="AlphaFoldDB" id="A0A9X4E2V8"/>
<reference evidence="2" key="1">
    <citation type="submission" date="2022-10" db="EMBL/GenBank/DDBJ databases">
        <authorList>
            <person name="Boutroux M."/>
        </authorList>
    </citation>
    <scope>NUCLEOTIDE SEQUENCE</scope>
    <source>
        <strain evidence="2">51.81</strain>
    </source>
</reference>
<dbReference type="EMBL" id="JAPQFL010000007">
    <property type="protein sequence ID" value="MDD9328612.1"/>
    <property type="molecule type" value="Genomic_DNA"/>
</dbReference>
<protein>
    <submittedName>
        <fullName evidence="2">Uncharacterized protein</fullName>
    </submittedName>
</protein>
<keyword evidence="4" id="KW-1185">Reference proteome</keyword>
<dbReference type="EMBL" id="CP146598">
    <property type="protein sequence ID" value="WWY03934.1"/>
    <property type="molecule type" value="Genomic_DNA"/>
</dbReference>
<evidence type="ECO:0000313" key="2">
    <source>
        <dbReference type="EMBL" id="MDD9328612.1"/>
    </source>
</evidence>
<proteinExistence type="predicted"/>
<evidence type="ECO:0000256" key="1">
    <source>
        <dbReference type="SAM" id="MobiDB-lite"/>
    </source>
</evidence>
<feature type="region of interest" description="Disordered" evidence="1">
    <location>
        <begin position="1"/>
        <end position="21"/>
    </location>
</feature>
<evidence type="ECO:0000313" key="4">
    <source>
        <dbReference type="Proteomes" id="UP001149607"/>
    </source>
</evidence>
<gene>
    <name evidence="2" type="ORF">ORY91_002046</name>
    <name evidence="3" type="ORF">V9W64_04215</name>
</gene>
<evidence type="ECO:0000313" key="3">
    <source>
        <dbReference type="EMBL" id="WWY03934.1"/>
    </source>
</evidence>
<dbReference type="Proteomes" id="UP001149607">
    <property type="component" value="Chromosome"/>
</dbReference>